<evidence type="ECO:0000313" key="2">
    <source>
        <dbReference type="EMBL" id="RCH55673.1"/>
    </source>
</evidence>
<dbReference type="Proteomes" id="UP000253209">
    <property type="component" value="Unassembled WGS sequence"/>
</dbReference>
<feature type="domain" description="Stress-response A/B barrel" evidence="1">
    <location>
        <begin position="7"/>
        <end position="99"/>
    </location>
</feature>
<evidence type="ECO:0000313" key="3">
    <source>
        <dbReference type="Proteomes" id="UP000253209"/>
    </source>
</evidence>
<dbReference type="EMBL" id="QGDC01000003">
    <property type="protein sequence ID" value="RCH55673.1"/>
    <property type="molecule type" value="Genomic_DNA"/>
</dbReference>
<accession>A0A367GSI2</accession>
<dbReference type="SMART" id="SM00886">
    <property type="entry name" value="Dabb"/>
    <property type="match status" value="1"/>
</dbReference>
<dbReference type="OrthoDB" id="7189263at2"/>
<evidence type="ECO:0000259" key="1">
    <source>
        <dbReference type="PROSITE" id="PS51502"/>
    </source>
</evidence>
<dbReference type="InterPro" id="IPR013097">
    <property type="entry name" value="Dabb"/>
</dbReference>
<dbReference type="Pfam" id="PF07876">
    <property type="entry name" value="Dabb"/>
    <property type="match status" value="1"/>
</dbReference>
<organism evidence="2 3">
    <name type="scientific">Mucilaginibacter hurinus</name>
    <dbReference type="NCBI Taxonomy" id="2201324"/>
    <lineage>
        <taxon>Bacteria</taxon>
        <taxon>Pseudomonadati</taxon>
        <taxon>Bacteroidota</taxon>
        <taxon>Sphingobacteriia</taxon>
        <taxon>Sphingobacteriales</taxon>
        <taxon>Sphingobacteriaceae</taxon>
        <taxon>Mucilaginibacter</taxon>
    </lineage>
</organism>
<dbReference type="AlphaFoldDB" id="A0A367GSI2"/>
<proteinExistence type="predicted"/>
<gene>
    <name evidence="2" type="ORF">DJ568_07235</name>
</gene>
<dbReference type="Gene3D" id="3.30.70.100">
    <property type="match status" value="1"/>
</dbReference>
<dbReference type="RefSeq" id="WP_114004588.1">
    <property type="nucleotide sequence ID" value="NZ_QGDC01000003.1"/>
</dbReference>
<protein>
    <submittedName>
        <fullName evidence="2">Dabb family protein</fullName>
    </submittedName>
</protein>
<comment type="caution">
    <text evidence="2">The sequence shown here is derived from an EMBL/GenBank/DDBJ whole genome shotgun (WGS) entry which is preliminary data.</text>
</comment>
<name>A0A367GSI2_9SPHI</name>
<dbReference type="PROSITE" id="PS51502">
    <property type="entry name" value="S_R_A_B_BARREL"/>
    <property type="match status" value="1"/>
</dbReference>
<dbReference type="InterPro" id="IPR011008">
    <property type="entry name" value="Dimeric_a/b-barrel"/>
</dbReference>
<keyword evidence="3" id="KW-1185">Reference proteome</keyword>
<reference evidence="2 3" key="1">
    <citation type="submission" date="2018-05" db="EMBL/GenBank/DDBJ databases">
        <title>Mucilaginibacter hurinus sp. nov., isolated from briquette warehouse soil.</title>
        <authorList>
            <person name="Choi L."/>
        </authorList>
    </citation>
    <scope>NUCLEOTIDE SEQUENCE [LARGE SCALE GENOMIC DNA]</scope>
    <source>
        <strain evidence="2 3">ZR32</strain>
    </source>
</reference>
<sequence>MLLKNTFTHHVHFWLKNRGDRELLIEELHKLSSIKEVRDYHVGVPAETFRDVVDRTYDVSLLILFDTPEDQEIYQDHPDHHAFVEKCKSLWEKVVVQDSVNA</sequence>
<dbReference type="SUPFAM" id="SSF54909">
    <property type="entry name" value="Dimeric alpha+beta barrel"/>
    <property type="match status" value="1"/>
</dbReference>